<reference evidence="1" key="1">
    <citation type="submission" date="2019-11" db="EMBL/GenBank/DDBJ databases">
        <title>Genomic insights into an expanded diversity of filamentous marine cyanobacteria reveals the extraordinary biosynthetic potential of Moorea and Okeania.</title>
        <authorList>
            <person name="Ferreira Leao T."/>
            <person name="Wang M."/>
            <person name="Moss N."/>
            <person name="Da Silva R."/>
            <person name="Sanders J."/>
            <person name="Nurk S."/>
            <person name="Gurevich A."/>
            <person name="Humphrey G."/>
            <person name="Reher R."/>
            <person name="Zhu Q."/>
            <person name="Belda-Ferre P."/>
            <person name="Glukhov E."/>
            <person name="Rex R."/>
            <person name="Dorrestein P.C."/>
            <person name="Knight R."/>
            <person name="Pevzner P."/>
            <person name="Gerwick W.H."/>
            <person name="Gerwick L."/>
        </authorList>
    </citation>
    <scope>NUCLEOTIDE SEQUENCE</scope>
    <source>
        <strain evidence="1">SIO1C4</strain>
    </source>
</reference>
<proteinExistence type="predicted"/>
<organism evidence="1">
    <name type="scientific">Symploca sp. SIO1C4</name>
    <dbReference type="NCBI Taxonomy" id="2607765"/>
    <lineage>
        <taxon>Bacteria</taxon>
        <taxon>Bacillati</taxon>
        <taxon>Cyanobacteriota</taxon>
        <taxon>Cyanophyceae</taxon>
        <taxon>Coleofasciculales</taxon>
        <taxon>Coleofasciculaceae</taxon>
        <taxon>Symploca</taxon>
    </lineage>
</organism>
<name>A0A6B3NC27_9CYAN</name>
<feature type="non-terminal residue" evidence="1">
    <location>
        <position position="1"/>
    </location>
</feature>
<comment type="caution">
    <text evidence="1">The sequence shown here is derived from an EMBL/GenBank/DDBJ whole genome shotgun (WGS) entry which is preliminary data.</text>
</comment>
<evidence type="ECO:0000313" key="1">
    <source>
        <dbReference type="EMBL" id="NER31106.1"/>
    </source>
</evidence>
<gene>
    <name evidence="1" type="ORF">F6J89_26675</name>
</gene>
<accession>A0A6B3NC27</accession>
<dbReference type="AlphaFoldDB" id="A0A6B3NC27"/>
<dbReference type="EMBL" id="JAAHFQ010000722">
    <property type="protein sequence ID" value="NER31106.1"/>
    <property type="molecule type" value="Genomic_DNA"/>
</dbReference>
<sequence length="105" mass="11990">SKWFDTVKWVIYGLIEAEELGINSQNIDQFLSSKDPVVKRFLGTEEDLGEQLGLSKDFMAQAIKKVGNYGEIYDRNLGAKTPFNLERGQNEIWEKGGLMYAPPFR</sequence>
<protein>
    <submittedName>
        <fullName evidence="1">Amino acid ABC transporter substrate-binding protein</fullName>
    </submittedName>
</protein>